<proteinExistence type="predicted"/>
<sequence>MQVIQILNNKTYLLTSLLTKQFLKPENEQLEFNDGEVLVQFLQKFKLTKIETKPNFGNEIKIRIIIQCRKEGNTEVNISAILAARQSSYIIFGPGYIQFTHLFADHPQLQFSKLQQICISIIGHQNIQYFKLFAKNKLQSSNQTDLSHFSLVLSHFKIVKYNQRTNLTHFFFSMQQINHHFESFHIPLFQQSQSQSSYNTLQYPLLSGKRKQSSPINLLKIQGNCSNKGIQLAKCQINIGGNLIILRINLNCLDDNINQQFYFELLSDYFALSILQYQIIFQSDSTNFDLIQRIRIQFDKAVHFQRNGLFIISCLSDFLKGQRESIQLKSSSAFSYFVRTLQNWNNLGFISRNIAQSQMEKRFDKIILSFLIYLRIVV</sequence>
<name>A0A8S1XJ34_PAROT</name>
<gene>
    <name evidence="1" type="ORF">POCTA_138.1.T1220005</name>
</gene>
<comment type="caution">
    <text evidence="1">The sequence shown here is derived from an EMBL/GenBank/DDBJ whole genome shotgun (WGS) entry which is preliminary data.</text>
</comment>
<protein>
    <submittedName>
        <fullName evidence="1">Uncharacterized protein</fullName>
    </submittedName>
</protein>
<evidence type="ECO:0000313" key="2">
    <source>
        <dbReference type="Proteomes" id="UP000683925"/>
    </source>
</evidence>
<evidence type="ECO:0000313" key="1">
    <source>
        <dbReference type="EMBL" id="CAD8200452.1"/>
    </source>
</evidence>
<dbReference type="EMBL" id="CAJJDP010000122">
    <property type="protein sequence ID" value="CAD8200452.1"/>
    <property type="molecule type" value="Genomic_DNA"/>
</dbReference>
<reference evidence="1" key="1">
    <citation type="submission" date="2021-01" db="EMBL/GenBank/DDBJ databases">
        <authorList>
            <consortium name="Genoscope - CEA"/>
            <person name="William W."/>
        </authorList>
    </citation>
    <scope>NUCLEOTIDE SEQUENCE</scope>
</reference>
<keyword evidence="2" id="KW-1185">Reference proteome</keyword>
<organism evidence="1 2">
    <name type="scientific">Paramecium octaurelia</name>
    <dbReference type="NCBI Taxonomy" id="43137"/>
    <lineage>
        <taxon>Eukaryota</taxon>
        <taxon>Sar</taxon>
        <taxon>Alveolata</taxon>
        <taxon>Ciliophora</taxon>
        <taxon>Intramacronucleata</taxon>
        <taxon>Oligohymenophorea</taxon>
        <taxon>Peniculida</taxon>
        <taxon>Parameciidae</taxon>
        <taxon>Paramecium</taxon>
    </lineage>
</organism>
<dbReference type="Proteomes" id="UP000683925">
    <property type="component" value="Unassembled WGS sequence"/>
</dbReference>
<dbReference type="AlphaFoldDB" id="A0A8S1XJ34"/>
<accession>A0A8S1XJ34</accession>